<keyword evidence="3" id="KW-1185">Reference proteome</keyword>
<sequence>MALAVPLGRLRSEAAHFRALPVSSATELRAVAGTALLFALVTPLALAAGVVLRRGATAVTAVVAAVVLPYLCRLRPTVAVACGTTCANVGSRTAFRGVDALRQAR</sequence>
<evidence type="ECO:0000313" key="3">
    <source>
        <dbReference type="Proteomes" id="UP001432014"/>
    </source>
</evidence>
<evidence type="ECO:0000256" key="1">
    <source>
        <dbReference type="SAM" id="Phobius"/>
    </source>
</evidence>
<feature type="transmembrane region" description="Helical" evidence="1">
    <location>
        <begin position="30"/>
        <end position="52"/>
    </location>
</feature>
<accession>A0ABZ1WKF1</accession>
<organism evidence="2 3">
    <name type="scientific">Kitasatospora herbaricolor</name>
    <dbReference type="NCBI Taxonomy" id="68217"/>
    <lineage>
        <taxon>Bacteria</taxon>
        <taxon>Bacillati</taxon>
        <taxon>Actinomycetota</taxon>
        <taxon>Actinomycetes</taxon>
        <taxon>Kitasatosporales</taxon>
        <taxon>Streptomycetaceae</taxon>
        <taxon>Kitasatospora</taxon>
    </lineage>
</organism>
<reference evidence="2 3" key="1">
    <citation type="submission" date="2022-10" db="EMBL/GenBank/DDBJ databases">
        <title>The complete genomes of actinobacterial strains from the NBC collection.</title>
        <authorList>
            <person name="Joergensen T.S."/>
            <person name="Alvarez Arevalo M."/>
            <person name="Sterndorff E.B."/>
            <person name="Faurdal D."/>
            <person name="Vuksanovic O."/>
            <person name="Mourched A.-S."/>
            <person name="Charusanti P."/>
            <person name="Shaw S."/>
            <person name="Blin K."/>
            <person name="Weber T."/>
        </authorList>
    </citation>
    <scope>NUCLEOTIDE SEQUENCE [LARGE SCALE GENOMIC DNA]</scope>
    <source>
        <strain evidence="2 3">NBC_01247</strain>
    </source>
</reference>
<protein>
    <submittedName>
        <fullName evidence="2">Uncharacterized protein</fullName>
    </submittedName>
</protein>
<name>A0ABZ1WKF1_9ACTN</name>
<dbReference type="EMBL" id="CP108482">
    <property type="protein sequence ID" value="WUS61114.1"/>
    <property type="molecule type" value="Genomic_DNA"/>
</dbReference>
<dbReference type="Proteomes" id="UP001432014">
    <property type="component" value="Chromosome"/>
</dbReference>
<evidence type="ECO:0000313" key="2">
    <source>
        <dbReference type="EMBL" id="WUS61114.1"/>
    </source>
</evidence>
<keyword evidence="1" id="KW-1133">Transmembrane helix</keyword>
<keyword evidence="1" id="KW-0472">Membrane</keyword>
<dbReference type="RefSeq" id="WP_329611774.1">
    <property type="nucleotide sequence ID" value="NZ_CP108482.1"/>
</dbReference>
<gene>
    <name evidence="2" type="ORF">OG469_39845</name>
</gene>
<keyword evidence="1" id="KW-0812">Transmembrane</keyword>
<proteinExistence type="predicted"/>